<dbReference type="Gene3D" id="3.40.50.720">
    <property type="entry name" value="NAD(P)-binding Rossmann-like Domain"/>
    <property type="match status" value="1"/>
</dbReference>
<dbReference type="PRINTS" id="PR00081">
    <property type="entry name" value="GDHRDH"/>
</dbReference>
<evidence type="ECO:0000313" key="4">
    <source>
        <dbReference type="EMBL" id="KIM37184.1"/>
    </source>
</evidence>
<gene>
    <name evidence="4" type="ORF">M413DRAFT_279098</name>
</gene>
<dbReference type="STRING" id="686832.A0A0C3BYS3"/>
<evidence type="ECO:0000256" key="3">
    <source>
        <dbReference type="ARBA" id="ARBA00023002"/>
    </source>
</evidence>
<dbReference type="GO" id="GO:0016616">
    <property type="term" value="F:oxidoreductase activity, acting on the CH-OH group of donors, NAD or NADP as acceptor"/>
    <property type="evidence" value="ECO:0007669"/>
    <property type="project" value="UniProtKB-ARBA"/>
</dbReference>
<dbReference type="HOGENOM" id="CLU_010194_1_1_1"/>
<keyword evidence="3" id="KW-0560">Oxidoreductase</keyword>
<dbReference type="FunFam" id="3.40.50.720:FF:000245">
    <property type="entry name" value="Short chain dehydrogenase, putative"/>
    <property type="match status" value="1"/>
</dbReference>
<proteinExistence type="inferred from homology"/>
<organism evidence="4 5">
    <name type="scientific">Hebeloma cylindrosporum</name>
    <dbReference type="NCBI Taxonomy" id="76867"/>
    <lineage>
        <taxon>Eukaryota</taxon>
        <taxon>Fungi</taxon>
        <taxon>Dikarya</taxon>
        <taxon>Basidiomycota</taxon>
        <taxon>Agaricomycotina</taxon>
        <taxon>Agaricomycetes</taxon>
        <taxon>Agaricomycetidae</taxon>
        <taxon>Agaricales</taxon>
        <taxon>Agaricineae</taxon>
        <taxon>Hymenogastraceae</taxon>
        <taxon>Hebeloma</taxon>
    </lineage>
</organism>
<dbReference type="EMBL" id="KN831799">
    <property type="protein sequence ID" value="KIM37184.1"/>
    <property type="molecule type" value="Genomic_DNA"/>
</dbReference>
<dbReference type="Pfam" id="PF13561">
    <property type="entry name" value="adh_short_C2"/>
    <property type="match status" value="1"/>
</dbReference>
<dbReference type="PANTHER" id="PTHR43008:SF4">
    <property type="entry name" value="CHAIN DEHYDROGENASE, PUTATIVE (AFU_ORTHOLOGUE AFUA_4G08710)-RELATED"/>
    <property type="match status" value="1"/>
</dbReference>
<accession>A0A0C3BYS3</accession>
<protein>
    <submittedName>
        <fullName evidence="4">Uncharacterized protein</fullName>
    </submittedName>
</protein>
<evidence type="ECO:0000256" key="1">
    <source>
        <dbReference type="ARBA" id="ARBA00006484"/>
    </source>
</evidence>
<reference evidence="4 5" key="1">
    <citation type="submission" date="2014-04" db="EMBL/GenBank/DDBJ databases">
        <authorList>
            <consortium name="DOE Joint Genome Institute"/>
            <person name="Kuo A."/>
            <person name="Gay G."/>
            <person name="Dore J."/>
            <person name="Kohler A."/>
            <person name="Nagy L.G."/>
            <person name="Floudas D."/>
            <person name="Copeland A."/>
            <person name="Barry K.W."/>
            <person name="Cichocki N."/>
            <person name="Veneault-Fourrey C."/>
            <person name="LaButti K."/>
            <person name="Lindquist E.A."/>
            <person name="Lipzen A."/>
            <person name="Lundell T."/>
            <person name="Morin E."/>
            <person name="Murat C."/>
            <person name="Sun H."/>
            <person name="Tunlid A."/>
            <person name="Henrissat B."/>
            <person name="Grigoriev I.V."/>
            <person name="Hibbett D.S."/>
            <person name="Martin F."/>
            <person name="Nordberg H.P."/>
            <person name="Cantor M.N."/>
            <person name="Hua S.X."/>
        </authorList>
    </citation>
    <scope>NUCLEOTIDE SEQUENCE [LARGE SCALE GENOMIC DNA]</scope>
    <source>
        <strain evidence="5">h7</strain>
    </source>
</reference>
<dbReference type="PROSITE" id="PS00061">
    <property type="entry name" value="ADH_SHORT"/>
    <property type="match status" value="1"/>
</dbReference>
<evidence type="ECO:0000313" key="5">
    <source>
        <dbReference type="Proteomes" id="UP000053424"/>
    </source>
</evidence>
<name>A0A0C3BYS3_HEBCY</name>
<dbReference type="InterPro" id="IPR020904">
    <property type="entry name" value="Sc_DH/Rdtase_CS"/>
</dbReference>
<keyword evidence="5" id="KW-1185">Reference proteome</keyword>
<dbReference type="GO" id="GO:0050664">
    <property type="term" value="F:oxidoreductase activity, acting on NAD(P)H, oxygen as acceptor"/>
    <property type="evidence" value="ECO:0007669"/>
    <property type="project" value="TreeGrafter"/>
</dbReference>
<comment type="similarity">
    <text evidence="1">Belongs to the short-chain dehydrogenases/reductases (SDR) family.</text>
</comment>
<dbReference type="SUPFAM" id="SSF51735">
    <property type="entry name" value="NAD(P)-binding Rossmann-fold domains"/>
    <property type="match status" value="1"/>
</dbReference>
<dbReference type="OrthoDB" id="1669814at2759"/>
<dbReference type="InterPro" id="IPR002347">
    <property type="entry name" value="SDR_fam"/>
</dbReference>
<dbReference type="PANTHER" id="PTHR43008">
    <property type="entry name" value="BENZIL REDUCTASE"/>
    <property type="match status" value="1"/>
</dbReference>
<dbReference type="Proteomes" id="UP000053424">
    <property type="component" value="Unassembled WGS sequence"/>
</dbReference>
<sequence>MASVSTVSAILSGHATPDPSDVLSMFALPGRVALVTGGVRGIGLEIALAYAEAGATVYCLDLPAHPSEDFIKVQAHVAALPALSIGILKGAKRRLEYTSCDVTHQKEMWAVVERIAEKEGRIDVCLCNAGVLHAADVLEYPAEDWQKIHDVNINGVLFTAQAAGRQMVKRNTRGSIITVASISGHCTNQGMQWTAYNTSKAAVLQMTRSLACELAPKGIRVNSISPGYVYTGMTKEFLSKNPTLDGKWRAQNPTGRLANPEELRGAALFLASDASSYCNGSDILVDGGHCAW</sequence>
<reference evidence="5" key="2">
    <citation type="submission" date="2015-01" db="EMBL/GenBank/DDBJ databases">
        <title>Evolutionary Origins and Diversification of the Mycorrhizal Mutualists.</title>
        <authorList>
            <consortium name="DOE Joint Genome Institute"/>
            <consortium name="Mycorrhizal Genomics Consortium"/>
            <person name="Kohler A."/>
            <person name="Kuo A."/>
            <person name="Nagy L.G."/>
            <person name="Floudas D."/>
            <person name="Copeland A."/>
            <person name="Barry K.W."/>
            <person name="Cichocki N."/>
            <person name="Veneault-Fourrey C."/>
            <person name="LaButti K."/>
            <person name="Lindquist E.A."/>
            <person name="Lipzen A."/>
            <person name="Lundell T."/>
            <person name="Morin E."/>
            <person name="Murat C."/>
            <person name="Riley R."/>
            <person name="Ohm R."/>
            <person name="Sun H."/>
            <person name="Tunlid A."/>
            <person name="Henrissat B."/>
            <person name="Grigoriev I.V."/>
            <person name="Hibbett D.S."/>
            <person name="Martin F."/>
        </authorList>
    </citation>
    <scope>NUCLEOTIDE SEQUENCE [LARGE SCALE GENOMIC DNA]</scope>
    <source>
        <strain evidence="5">h7</strain>
    </source>
</reference>
<dbReference type="PRINTS" id="PR00080">
    <property type="entry name" value="SDRFAMILY"/>
</dbReference>
<dbReference type="AlphaFoldDB" id="A0A0C3BYS3"/>
<dbReference type="InterPro" id="IPR036291">
    <property type="entry name" value="NAD(P)-bd_dom_sf"/>
</dbReference>
<keyword evidence="2" id="KW-0521">NADP</keyword>
<evidence type="ECO:0000256" key="2">
    <source>
        <dbReference type="ARBA" id="ARBA00022857"/>
    </source>
</evidence>